<dbReference type="PROSITE" id="PS51397">
    <property type="entry name" value="WLM"/>
    <property type="match status" value="1"/>
</dbReference>
<feature type="compositionally biased region" description="Basic and acidic residues" evidence="1">
    <location>
        <begin position="325"/>
        <end position="344"/>
    </location>
</feature>
<gene>
    <name evidence="3" type="ORF">CRG98_047055</name>
</gene>
<feature type="compositionally biased region" description="Basic and acidic residues" evidence="1">
    <location>
        <begin position="396"/>
        <end position="426"/>
    </location>
</feature>
<dbReference type="EMBL" id="PGOL01007519">
    <property type="protein sequence ID" value="PKI32557.1"/>
    <property type="molecule type" value="Genomic_DNA"/>
</dbReference>
<dbReference type="InterPro" id="IPR036339">
    <property type="entry name" value="PUB-like_dom_sf"/>
</dbReference>
<accession>A0A2I0HLD9</accession>
<sequence>MRLIVPQFSSKSSKLLYPFSDEHSSINVQGISMDEGKTIRLMGVSEAEVDEILENEKVDLRIAGFDEEDKRLRRRMLGVPAGLIKLPQGEYIFADFRTLEIPGVKLNPPASEALKRMHMLAADPGIIAIMNENHGEEISLRLRTDDLKGFRKYESIKKTLLHELAHMVYSEHDANFYALDKQLNQEAASLDWTRSQSRTLNGPKSHNHYDDEYYVSDISNLPRKLGGNASEQLASARESSVAAAYRRMANAPISNVVTSEVDAEPDPDDSRFFPPRKERPNTENLHNQKKLDVKPNPDFSDTWIDFEPDPDESHGTSIKTYRNQAKLDHEPDPDDHTDIRRNSEPDPDDSQGTDIKGGFTQRDDGIISPVPPLSIDEKSSDSWVLREPNPDDSSMIEDRVQSWETMREPDPDDSETKENDLGHGSDAKPVTLYTEPDPDDSLMVSQKASGMQIDEPDPDDQEMLSRIVQSRETMREPDPDDSETKESDLGYGSDAKPVTVYAEPDPDDSLMVSQKASGMQIDEPDPDDQEMLSRIVQSRETMREPDPDDSETKENDLGHGSDAKPVTVYAEPDPDDSLMVSQKGSGMQIDEPDPDDQEKLSRIVQSRETMREPDPDDSETKESDLGYGSDAKPVTVYAEPDPDDSLMVSQKGSGMQIDEPDPDDQEKLSRIVQSRETMREPDPDDSETKESDLGYGSDAKPVTVYAEPDPDDSLMVSQKASGMQIDEPDPNNQETLSRIQDPVTALSSRMHKAIDMLRNEVDPIEASRVLQTLVKIIRNVMEHPNEMKYKRLRKDIILDDTGKAETYLVLKRNDPGLLWLAKSSIETVLTC</sequence>
<dbReference type="STRING" id="22663.A0A2I0HLD9"/>
<reference evidence="3 4" key="1">
    <citation type="submission" date="2017-11" db="EMBL/GenBank/DDBJ databases">
        <title>De-novo sequencing of pomegranate (Punica granatum L.) genome.</title>
        <authorList>
            <person name="Akparov Z."/>
            <person name="Amiraslanov A."/>
            <person name="Hajiyeva S."/>
            <person name="Abbasov M."/>
            <person name="Kaur K."/>
            <person name="Hamwieh A."/>
            <person name="Solovyev V."/>
            <person name="Salamov A."/>
            <person name="Braich B."/>
            <person name="Kosarev P."/>
            <person name="Mahmoud A."/>
            <person name="Hajiyev E."/>
            <person name="Babayeva S."/>
            <person name="Izzatullayeva V."/>
            <person name="Mammadov A."/>
            <person name="Mammadov A."/>
            <person name="Sharifova S."/>
            <person name="Ojaghi J."/>
            <person name="Eynullazada K."/>
            <person name="Bayramov B."/>
            <person name="Abdulazimova A."/>
            <person name="Shahmuradov I."/>
        </authorList>
    </citation>
    <scope>NUCLEOTIDE SEQUENCE [LARGE SCALE GENOMIC DNA]</scope>
    <source>
        <strain evidence="4">cv. AG2017</strain>
        <tissue evidence="3">Leaf</tissue>
    </source>
</reference>
<dbReference type="Gene3D" id="1.20.58.2190">
    <property type="match status" value="1"/>
</dbReference>
<feature type="domain" description="WLM" evidence="2">
    <location>
        <begin position="131"/>
        <end position="249"/>
    </location>
</feature>
<evidence type="ECO:0000259" key="2">
    <source>
        <dbReference type="PROSITE" id="PS51397"/>
    </source>
</evidence>
<feature type="compositionally biased region" description="Basic and acidic residues" evidence="1">
    <location>
        <begin position="472"/>
        <end position="488"/>
    </location>
</feature>
<name>A0A2I0HLD9_PUNGR</name>
<keyword evidence="4" id="KW-1185">Reference proteome</keyword>
<dbReference type="PANTHER" id="PTHR47796:SF1">
    <property type="entry name" value="OS08G0500800 PROTEIN"/>
    <property type="match status" value="1"/>
</dbReference>
<feature type="compositionally biased region" description="Basic and acidic residues" evidence="1">
    <location>
        <begin position="540"/>
        <end position="562"/>
    </location>
</feature>
<feature type="compositionally biased region" description="Basic and acidic residues" evidence="1">
    <location>
        <begin position="676"/>
        <end position="692"/>
    </location>
</feature>
<dbReference type="Proteomes" id="UP000233551">
    <property type="component" value="Unassembled WGS sequence"/>
</dbReference>
<evidence type="ECO:0000313" key="4">
    <source>
        <dbReference type="Proteomes" id="UP000233551"/>
    </source>
</evidence>
<dbReference type="AlphaFoldDB" id="A0A2I0HLD9"/>
<feature type="compositionally biased region" description="Basic and acidic residues" evidence="1">
    <location>
        <begin position="268"/>
        <end position="281"/>
    </location>
</feature>
<dbReference type="Pfam" id="PF08325">
    <property type="entry name" value="WLM"/>
    <property type="match status" value="1"/>
</dbReference>
<dbReference type="InterPro" id="IPR013536">
    <property type="entry name" value="WLM_dom"/>
</dbReference>
<feature type="region of interest" description="Disordered" evidence="1">
    <location>
        <begin position="257"/>
        <end position="736"/>
    </location>
</feature>
<comment type="caution">
    <text evidence="3">The sequence shown here is derived from an EMBL/GenBank/DDBJ whole genome shotgun (WGS) entry which is preliminary data.</text>
</comment>
<protein>
    <recommendedName>
        <fullName evidence="2">WLM domain-containing protein</fullName>
    </recommendedName>
</protein>
<evidence type="ECO:0000313" key="3">
    <source>
        <dbReference type="EMBL" id="PKI32557.1"/>
    </source>
</evidence>
<proteinExistence type="predicted"/>
<organism evidence="3 4">
    <name type="scientific">Punica granatum</name>
    <name type="common">Pomegranate</name>
    <dbReference type="NCBI Taxonomy" id="22663"/>
    <lineage>
        <taxon>Eukaryota</taxon>
        <taxon>Viridiplantae</taxon>
        <taxon>Streptophyta</taxon>
        <taxon>Embryophyta</taxon>
        <taxon>Tracheophyta</taxon>
        <taxon>Spermatophyta</taxon>
        <taxon>Magnoliopsida</taxon>
        <taxon>eudicotyledons</taxon>
        <taxon>Gunneridae</taxon>
        <taxon>Pentapetalae</taxon>
        <taxon>rosids</taxon>
        <taxon>malvids</taxon>
        <taxon>Myrtales</taxon>
        <taxon>Lythraceae</taxon>
        <taxon>Punica</taxon>
    </lineage>
</organism>
<feature type="compositionally biased region" description="Basic and acidic residues" evidence="1">
    <location>
        <begin position="608"/>
        <end position="624"/>
    </location>
</feature>
<dbReference type="SUPFAM" id="SSF143503">
    <property type="entry name" value="PUG domain-like"/>
    <property type="match status" value="1"/>
</dbReference>
<dbReference type="PANTHER" id="PTHR47796">
    <property type="entry name" value="ZINC METALLOPROTEINASE-LIKE PROTEIN"/>
    <property type="match status" value="1"/>
</dbReference>
<evidence type="ECO:0000256" key="1">
    <source>
        <dbReference type="SAM" id="MobiDB-lite"/>
    </source>
</evidence>